<evidence type="ECO:0000256" key="3">
    <source>
        <dbReference type="ARBA" id="ARBA00012944"/>
    </source>
</evidence>
<dbReference type="PANTHER" id="PTHR11435:SF1">
    <property type="entry name" value="NADH-UBIQUINONE OXIDOREDUCTASE CHAIN 6"/>
    <property type="match status" value="1"/>
</dbReference>
<feature type="transmembrane region" description="Helical" evidence="15">
    <location>
        <begin position="124"/>
        <end position="153"/>
    </location>
</feature>
<keyword evidence="15" id="KW-0830">Ubiquinone</keyword>
<feature type="transmembrane region" description="Helical" evidence="15">
    <location>
        <begin position="49"/>
        <end position="73"/>
    </location>
</feature>
<evidence type="ECO:0000256" key="11">
    <source>
        <dbReference type="ARBA" id="ARBA00023027"/>
    </source>
</evidence>
<keyword evidence="13 15" id="KW-0472">Membrane</keyword>
<dbReference type="EMBL" id="AJ278504">
    <property type="protein sequence ID" value="CAC42113.1"/>
    <property type="molecule type" value="Genomic_DNA"/>
</dbReference>
<comment type="catalytic activity">
    <reaction evidence="14 15">
        <text>a ubiquinone + NADH + 5 H(+)(in) = a ubiquinol + NAD(+) + 4 H(+)(out)</text>
        <dbReference type="Rhea" id="RHEA:29091"/>
        <dbReference type="Rhea" id="RHEA-COMP:9565"/>
        <dbReference type="Rhea" id="RHEA-COMP:9566"/>
        <dbReference type="ChEBI" id="CHEBI:15378"/>
        <dbReference type="ChEBI" id="CHEBI:16389"/>
        <dbReference type="ChEBI" id="CHEBI:17976"/>
        <dbReference type="ChEBI" id="CHEBI:57540"/>
        <dbReference type="ChEBI" id="CHEBI:57945"/>
        <dbReference type="EC" id="7.1.1.2"/>
    </reaction>
</comment>
<evidence type="ECO:0000313" key="16">
    <source>
        <dbReference type="EMBL" id="CAC42113.1"/>
    </source>
</evidence>
<keyword evidence="11 15" id="KW-0520">NAD</keyword>
<keyword evidence="10 15" id="KW-1133">Transmembrane helix</keyword>
<accession>Q94ZD2</accession>
<dbReference type="AlphaFoldDB" id="Q94ZD2"/>
<reference evidence="16" key="1">
    <citation type="submission" date="2000-06" db="EMBL/GenBank/DDBJ databases">
        <title>Phylogenetic resolution of cyclostomes using the mitochondrial DNA sequence of the hagfish Eptatretus burgeri.</title>
        <authorList>
            <person name="Delarbre C."/>
            <person name="Gallut C."/>
            <person name="Barriel V."/>
            <person name="Janvier P."/>
            <person name="Gachelin G."/>
        </authorList>
    </citation>
    <scope>NUCLEOTIDE SEQUENCE</scope>
</reference>
<evidence type="ECO:0000256" key="8">
    <source>
        <dbReference type="ARBA" id="ARBA00022967"/>
    </source>
</evidence>
<protein>
    <recommendedName>
        <fullName evidence="4 15">NADH-ubiquinone oxidoreductase chain 6</fullName>
        <ecNumber evidence="3 15">7.1.1.2</ecNumber>
    </recommendedName>
</protein>
<evidence type="ECO:0000256" key="6">
    <source>
        <dbReference type="ARBA" id="ARBA00022660"/>
    </source>
</evidence>
<organism evidence="16">
    <name type="scientific">Eptatretus burgeri</name>
    <name type="common">Inshore hagfish</name>
    <dbReference type="NCBI Taxonomy" id="7764"/>
    <lineage>
        <taxon>Eukaryota</taxon>
        <taxon>Metazoa</taxon>
        <taxon>Chordata</taxon>
        <taxon>Craniata</taxon>
        <taxon>Vertebrata</taxon>
        <taxon>Cyclostomata</taxon>
        <taxon>Myxini</taxon>
        <taxon>Myxiniformes</taxon>
        <taxon>Myxinidae</taxon>
        <taxon>Eptatretinae</taxon>
        <taxon>Eptatretus</taxon>
    </lineage>
</organism>
<keyword evidence="8 15" id="KW-1278">Translocase</keyword>
<evidence type="ECO:0000256" key="1">
    <source>
        <dbReference type="ARBA" id="ARBA00004225"/>
    </source>
</evidence>
<evidence type="ECO:0000256" key="12">
    <source>
        <dbReference type="ARBA" id="ARBA00023128"/>
    </source>
</evidence>
<name>Q94ZD2_EPTBU</name>
<evidence type="ECO:0000256" key="2">
    <source>
        <dbReference type="ARBA" id="ARBA00005698"/>
    </source>
</evidence>
<dbReference type="Pfam" id="PF00499">
    <property type="entry name" value="Oxidored_q3"/>
    <property type="match status" value="1"/>
</dbReference>
<evidence type="ECO:0000256" key="4">
    <source>
        <dbReference type="ARBA" id="ARBA00021095"/>
    </source>
</evidence>
<evidence type="ECO:0000256" key="15">
    <source>
        <dbReference type="RuleBase" id="RU004430"/>
    </source>
</evidence>
<keyword evidence="12 15" id="KW-0496">Mitochondrion</keyword>
<evidence type="ECO:0000256" key="7">
    <source>
        <dbReference type="ARBA" id="ARBA00022692"/>
    </source>
</evidence>
<dbReference type="EC" id="7.1.1.2" evidence="3 15"/>
<dbReference type="GO" id="GO:0031966">
    <property type="term" value="C:mitochondrial membrane"/>
    <property type="evidence" value="ECO:0007669"/>
    <property type="project" value="UniProtKB-SubCell"/>
</dbReference>
<feature type="transmembrane region" description="Helical" evidence="15">
    <location>
        <begin position="85"/>
        <end position="104"/>
    </location>
</feature>
<comment type="subcellular location">
    <subcellularLocation>
        <location evidence="1 15">Mitochondrion membrane</location>
        <topology evidence="1 15">Multi-pass membrane protein</topology>
    </subcellularLocation>
</comment>
<evidence type="ECO:0000256" key="14">
    <source>
        <dbReference type="ARBA" id="ARBA00049551"/>
    </source>
</evidence>
<evidence type="ECO:0000256" key="10">
    <source>
        <dbReference type="ARBA" id="ARBA00022989"/>
    </source>
</evidence>
<comment type="similarity">
    <text evidence="2 15">Belongs to the complex I subunit 6 family.</text>
</comment>
<gene>
    <name evidence="16" type="primary">nadh6</name>
</gene>
<sequence length="167" mass="18239">MKISMVLEVLFLTGMVILVVDVSPYFGAIGLIVTSLVGCFMIMMVGNSFLSLSLLLIYLGGMMVVFSYCTALVLDMYPSIIVKELLMKLVLGILMVLGLEMIIFSEDGIHGFKTLGEEMVDFGFVGAGALYGNSWLLVIFGAIGLFLMLLVVLEITRSVERGAYRVI</sequence>
<evidence type="ECO:0000256" key="13">
    <source>
        <dbReference type="ARBA" id="ARBA00023136"/>
    </source>
</evidence>
<dbReference type="InterPro" id="IPR001457">
    <property type="entry name" value="NADH_UbQ/plastoQ_OxRdtase_su6"/>
</dbReference>
<evidence type="ECO:0000256" key="9">
    <source>
        <dbReference type="ARBA" id="ARBA00022982"/>
    </source>
</evidence>
<feature type="transmembrane region" description="Helical" evidence="15">
    <location>
        <begin position="12"/>
        <end position="43"/>
    </location>
</feature>
<dbReference type="InterPro" id="IPR050269">
    <property type="entry name" value="ComplexI_Subunit6"/>
</dbReference>
<keyword evidence="6 15" id="KW-0679">Respiratory chain</keyword>
<keyword evidence="7 15" id="KW-0812">Transmembrane</keyword>
<keyword evidence="9 15" id="KW-0249">Electron transport</keyword>
<dbReference type="GO" id="GO:0008137">
    <property type="term" value="F:NADH dehydrogenase (ubiquinone) activity"/>
    <property type="evidence" value="ECO:0007669"/>
    <property type="project" value="UniProtKB-UniRule"/>
</dbReference>
<dbReference type="PANTHER" id="PTHR11435">
    <property type="entry name" value="NADH UBIQUINONE OXIDOREDUCTASE SUBUNIT ND6"/>
    <property type="match status" value="1"/>
</dbReference>
<keyword evidence="5 15" id="KW-0813">Transport</keyword>
<geneLocation type="mitochondrion" evidence="16"/>
<comment type="function">
    <text evidence="15">Core subunit of the mitochondrial membrane respiratory chain NADH dehydrogenase (Complex I) which catalyzes electron transfer from NADH through the respiratory chain, using ubiquinone as an electron acceptor. Essential for the catalytic activity and assembly of complex I.</text>
</comment>
<evidence type="ECO:0000256" key="5">
    <source>
        <dbReference type="ARBA" id="ARBA00022448"/>
    </source>
</evidence>
<proteinExistence type="inferred from homology"/>